<name>A0ABW5YV81_9SPHI</name>
<accession>A0ABW5YV81</accession>
<keyword evidence="2" id="KW-0238">DNA-binding</keyword>
<dbReference type="SUPFAM" id="SSF46785">
    <property type="entry name" value="Winged helix' DNA-binding domain"/>
    <property type="match status" value="1"/>
</dbReference>
<protein>
    <submittedName>
        <fullName evidence="5">Winged helix-turn-helix transcriptional regulator</fullName>
    </submittedName>
</protein>
<dbReference type="InterPro" id="IPR036388">
    <property type="entry name" value="WH-like_DNA-bd_sf"/>
</dbReference>
<keyword evidence="6" id="KW-1185">Reference proteome</keyword>
<dbReference type="PANTHER" id="PTHR33204:SF18">
    <property type="entry name" value="TRANSCRIPTIONAL REGULATORY PROTEIN"/>
    <property type="match status" value="1"/>
</dbReference>
<dbReference type="PANTHER" id="PTHR33204">
    <property type="entry name" value="TRANSCRIPTIONAL REGULATOR, MARR FAMILY"/>
    <property type="match status" value="1"/>
</dbReference>
<evidence type="ECO:0000259" key="4">
    <source>
        <dbReference type="PROSITE" id="PS51118"/>
    </source>
</evidence>
<sequence length="127" mass="14760">MYSTQDTEHQCPLQNSKTLLKIQDALDCLQGKWKLRIIAVLLTGPKRFKELSLALNTITDRMLLKELKTMESQLLVNKLKKSKFSIEMEYGLTDHGKSLQPLIENLILWGDKHRDLAIDKWHEESKV</sequence>
<keyword evidence="3" id="KW-0804">Transcription</keyword>
<dbReference type="Pfam" id="PF01638">
    <property type="entry name" value="HxlR"/>
    <property type="match status" value="1"/>
</dbReference>
<keyword evidence="1" id="KW-0805">Transcription regulation</keyword>
<organism evidence="5 6">
    <name type="scientific">Sphingobacterium anhuiense</name>
    <dbReference type="NCBI Taxonomy" id="493780"/>
    <lineage>
        <taxon>Bacteria</taxon>
        <taxon>Pseudomonadati</taxon>
        <taxon>Bacteroidota</taxon>
        <taxon>Sphingobacteriia</taxon>
        <taxon>Sphingobacteriales</taxon>
        <taxon>Sphingobacteriaceae</taxon>
        <taxon>Sphingobacterium</taxon>
    </lineage>
</organism>
<feature type="domain" description="HTH hxlR-type" evidence="4">
    <location>
        <begin position="11"/>
        <end position="118"/>
    </location>
</feature>
<dbReference type="PROSITE" id="PS51118">
    <property type="entry name" value="HTH_HXLR"/>
    <property type="match status" value="1"/>
</dbReference>
<evidence type="ECO:0000256" key="1">
    <source>
        <dbReference type="ARBA" id="ARBA00023015"/>
    </source>
</evidence>
<evidence type="ECO:0000256" key="2">
    <source>
        <dbReference type="ARBA" id="ARBA00023125"/>
    </source>
</evidence>
<proteinExistence type="predicted"/>
<dbReference type="Proteomes" id="UP001597509">
    <property type="component" value="Unassembled WGS sequence"/>
</dbReference>
<dbReference type="RefSeq" id="WP_380919966.1">
    <property type="nucleotide sequence ID" value="NZ_JBHUPE010000004.1"/>
</dbReference>
<gene>
    <name evidence="5" type="ORF">ACFS6I_09610</name>
</gene>
<evidence type="ECO:0000313" key="5">
    <source>
        <dbReference type="EMBL" id="MFD2904180.1"/>
    </source>
</evidence>
<dbReference type="EMBL" id="JBHUPE010000004">
    <property type="protein sequence ID" value="MFD2904180.1"/>
    <property type="molecule type" value="Genomic_DNA"/>
</dbReference>
<evidence type="ECO:0000313" key="6">
    <source>
        <dbReference type="Proteomes" id="UP001597509"/>
    </source>
</evidence>
<reference evidence="6" key="1">
    <citation type="journal article" date="2019" name="Int. J. Syst. Evol. Microbiol.">
        <title>The Global Catalogue of Microorganisms (GCM) 10K type strain sequencing project: providing services to taxonomists for standard genome sequencing and annotation.</title>
        <authorList>
            <consortium name="The Broad Institute Genomics Platform"/>
            <consortium name="The Broad Institute Genome Sequencing Center for Infectious Disease"/>
            <person name="Wu L."/>
            <person name="Ma J."/>
        </authorList>
    </citation>
    <scope>NUCLEOTIDE SEQUENCE [LARGE SCALE GENOMIC DNA]</scope>
    <source>
        <strain evidence="6">KCTC 22209</strain>
    </source>
</reference>
<dbReference type="Gene3D" id="1.10.10.10">
    <property type="entry name" value="Winged helix-like DNA-binding domain superfamily/Winged helix DNA-binding domain"/>
    <property type="match status" value="1"/>
</dbReference>
<dbReference type="InterPro" id="IPR002577">
    <property type="entry name" value="HTH_HxlR"/>
</dbReference>
<evidence type="ECO:0000256" key="3">
    <source>
        <dbReference type="ARBA" id="ARBA00023163"/>
    </source>
</evidence>
<dbReference type="InterPro" id="IPR036390">
    <property type="entry name" value="WH_DNA-bd_sf"/>
</dbReference>
<comment type="caution">
    <text evidence="5">The sequence shown here is derived from an EMBL/GenBank/DDBJ whole genome shotgun (WGS) entry which is preliminary data.</text>
</comment>